<comment type="catalytic activity">
    <reaction evidence="7">
        <text>L-cysteinyl-[protein] + hexadecanoyl-CoA = S-hexadecanoyl-L-cysteinyl-[protein] + CoA</text>
        <dbReference type="Rhea" id="RHEA:36683"/>
        <dbReference type="Rhea" id="RHEA-COMP:10131"/>
        <dbReference type="Rhea" id="RHEA-COMP:11032"/>
        <dbReference type="ChEBI" id="CHEBI:29950"/>
        <dbReference type="ChEBI" id="CHEBI:57287"/>
        <dbReference type="ChEBI" id="CHEBI:57379"/>
        <dbReference type="ChEBI" id="CHEBI:74151"/>
        <dbReference type="EC" id="2.3.1.225"/>
    </reaction>
</comment>
<organism evidence="10 11">
    <name type="scientific">Octodon degus</name>
    <name type="common">Degu</name>
    <name type="synonym">Sciurus degus</name>
    <dbReference type="NCBI Taxonomy" id="10160"/>
    <lineage>
        <taxon>Eukaryota</taxon>
        <taxon>Metazoa</taxon>
        <taxon>Chordata</taxon>
        <taxon>Craniata</taxon>
        <taxon>Vertebrata</taxon>
        <taxon>Euteleostomi</taxon>
        <taxon>Mammalia</taxon>
        <taxon>Eutheria</taxon>
        <taxon>Euarchontoglires</taxon>
        <taxon>Glires</taxon>
        <taxon>Rodentia</taxon>
        <taxon>Hystricomorpha</taxon>
        <taxon>Octodontidae</taxon>
        <taxon>Octodon</taxon>
    </lineage>
</organism>
<dbReference type="Pfam" id="PF01529">
    <property type="entry name" value="DHHC"/>
    <property type="match status" value="1"/>
</dbReference>
<dbReference type="Proteomes" id="UP000515203">
    <property type="component" value="Unplaced"/>
</dbReference>
<dbReference type="RefSeq" id="XP_023560428.1">
    <property type="nucleotide sequence ID" value="XM_023704660.1"/>
</dbReference>
<evidence type="ECO:0000256" key="8">
    <source>
        <dbReference type="SAM" id="MobiDB-lite"/>
    </source>
</evidence>
<dbReference type="GO" id="GO:0005783">
    <property type="term" value="C:endoplasmic reticulum"/>
    <property type="evidence" value="ECO:0007669"/>
    <property type="project" value="TreeGrafter"/>
</dbReference>
<dbReference type="GO" id="GO:0019706">
    <property type="term" value="F:protein-cysteine S-palmitoyltransferase activity"/>
    <property type="evidence" value="ECO:0007669"/>
    <property type="project" value="UniProtKB-EC"/>
</dbReference>
<dbReference type="EC" id="2.3.1.225" evidence="7"/>
<dbReference type="FunCoup" id="A0A6P6DLA0">
    <property type="interactions" value="159"/>
</dbReference>
<dbReference type="GO" id="GO:0005794">
    <property type="term" value="C:Golgi apparatus"/>
    <property type="evidence" value="ECO:0007669"/>
    <property type="project" value="TreeGrafter"/>
</dbReference>
<evidence type="ECO:0000313" key="11">
    <source>
        <dbReference type="RefSeq" id="XP_023560428.1"/>
    </source>
</evidence>
<comment type="subcellular location">
    <subcellularLocation>
        <location evidence="1">Membrane</location>
        <topology evidence="1">Multi-pass membrane protein</topology>
    </subcellularLocation>
</comment>
<feature type="region of interest" description="Disordered" evidence="8">
    <location>
        <begin position="329"/>
        <end position="356"/>
    </location>
</feature>
<dbReference type="GeneID" id="101560658"/>
<gene>
    <name evidence="11" type="primary">LOC101560658</name>
</gene>
<evidence type="ECO:0000256" key="5">
    <source>
        <dbReference type="ARBA" id="ARBA00023136"/>
    </source>
</evidence>
<keyword evidence="5 7" id="KW-0472">Membrane</keyword>
<dbReference type="InParanoid" id="A0A6P6DLA0"/>
<keyword evidence="4 7" id="KW-1133">Transmembrane helix</keyword>
<evidence type="ECO:0000313" key="10">
    <source>
        <dbReference type="Proteomes" id="UP000515203"/>
    </source>
</evidence>
<dbReference type="GO" id="GO:0006612">
    <property type="term" value="P:protein targeting to membrane"/>
    <property type="evidence" value="ECO:0007669"/>
    <property type="project" value="TreeGrafter"/>
</dbReference>
<dbReference type="OrthoDB" id="9909019at2759"/>
<dbReference type="InterPro" id="IPR039859">
    <property type="entry name" value="PFA4/ZDH16/20/ERF2-like"/>
</dbReference>
<keyword evidence="2 7" id="KW-0808">Transferase</keyword>
<evidence type="ECO:0000256" key="4">
    <source>
        <dbReference type="ARBA" id="ARBA00022989"/>
    </source>
</evidence>
<comment type="similarity">
    <text evidence="7">Belongs to the DHHC palmitoyltransferase family.</text>
</comment>
<name>A0A6P6DLA0_OCTDE</name>
<proteinExistence type="inferred from homology"/>
<keyword evidence="10" id="KW-1185">Reference proteome</keyword>
<keyword evidence="3 7" id="KW-0812">Transmembrane</keyword>
<evidence type="ECO:0000256" key="3">
    <source>
        <dbReference type="ARBA" id="ARBA00022692"/>
    </source>
</evidence>
<evidence type="ECO:0000259" key="9">
    <source>
        <dbReference type="Pfam" id="PF01529"/>
    </source>
</evidence>
<reference evidence="11" key="1">
    <citation type="submission" date="2025-08" db="UniProtKB">
        <authorList>
            <consortium name="RefSeq"/>
        </authorList>
    </citation>
    <scope>IDENTIFICATION</scope>
</reference>
<evidence type="ECO:0000256" key="1">
    <source>
        <dbReference type="ARBA" id="ARBA00004141"/>
    </source>
</evidence>
<feature type="transmembrane region" description="Helical" evidence="7">
    <location>
        <begin position="238"/>
        <end position="261"/>
    </location>
</feature>
<evidence type="ECO:0000256" key="6">
    <source>
        <dbReference type="ARBA" id="ARBA00023315"/>
    </source>
</evidence>
<sequence length="356" mass="40101">MDVFSRSLRQVLPEAQVSSLKSPPRHLSRVNGWSPPLHPFQAVAWAIYLVLSIFVFGIVIPLLPSIWKYIAYSVTGVVFLFHLVVHLIAVTIDPAEANVRLKNYSKPMPTFDRSQHPHVIQNLYCHLCEVTVHEKAKHCSACNKCVAGFDHHCKWLNNCVGSRNYWFFFCSVASALIGLLCTKVLLLYVCIQHFINPNKLRTDPSYKDISAVTVWLLFLPRWHVPVKTPVALCMMGGMLLVGVVSFVLLGHLLVFHIYLLIKNKSTFDYIKHARLQQGPEPPGRTQLVLPVKEAVPQALGKNQVTQERCAGPRKLPGHPGCYQGRTMACSRTGQDQPSPAKHRRLNLAQPLHHLLP</sequence>
<feature type="transmembrane region" description="Helical" evidence="7">
    <location>
        <begin position="165"/>
        <end position="189"/>
    </location>
</feature>
<dbReference type="PROSITE" id="PS50216">
    <property type="entry name" value="DHHC"/>
    <property type="match status" value="1"/>
</dbReference>
<dbReference type="PANTHER" id="PTHR22883:SF22">
    <property type="entry name" value="PALMITOYLTRANSFERASE ZDHHC11-RELATED"/>
    <property type="match status" value="1"/>
</dbReference>
<protein>
    <recommendedName>
        <fullName evidence="7">Palmitoyltransferase</fullName>
        <ecNumber evidence="7">2.3.1.225</ecNumber>
    </recommendedName>
</protein>
<keyword evidence="6 7" id="KW-0012">Acyltransferase</keyword>
<feature type="transmembrane region" description="Helical" evidence="7">
    <location>
        <begin position="209"/>
        <end position="226"/>
    </location>
</feature>
<evidence type="ECO:0000256" key="2">
    <source>
        <dbReference type="ARBA" id="ARBA00022679"/>
    </source>
</evidence>
<dbReference type="AlphaFoldDB" id="A0A6P6DLA0"/>
<dbReference type="InterPro" id="IPR001594">
    <property type="entry name" value="Palmitoyltrfase_DHHC"/>
</dbReference>
<feature type="transmembrane region" description="Helical" evidence="7">
    <location>
        <begin position="42"/>
        <end position="63"/>
    </location>
</feature>
<dbReference type="GO" id="GO:0016020">
    <property type="term" value="C:membrane"/>
    <property type="evidence" value="ECO:0007669"/>
    <property type="project" value="UniProtKB-SubCell"/>
</dbReference>
<comment type="domain">
    <text evidence="7">The DHHC domain is required for palmitoyltransferase activity.</text>
</comment>
<feature type="transmembrane region" description="Helical" evidence="7">
    <location>
        <begin position="70"/>
        <end position="92"/>
    </location>
</feature>
<feature type="domain" description="Palmitoyltransferase DHHC" evidence="9">
    <location>
        <begin position="121"/>
        <end position="272"/>
    </location>
</feature>
<accession>A0A6P6DLA0</accession>
<dbReference type="PANTHER" id="PTHR22883">
    <property type="entry name" value="ZINC FINGER DHHC DOMAIN CONTAINING PROTEIN"/>
    <property type="match status" value="1"/>
</dbReference>
<evidence type="ECO:0000256" key="7">
    <source>
        <dbReference type="RuleBase" id="RU079119"/>
    </source>
</evidence>